<dbReference type="Gramene" id="OMO83701">
    <property type="protein sequence ID" value="OMO83701"/>
    <property type="gene ID" value="CCACVL1_11266"/>
</dbReference>
<dbReference type="AlphaFoldDB" id="A0A1R3IMB5"/>
<organism evidence="1 2">
    <name type="scientific">Corchorus capsularis</name>
    <name type="common">Jute</name>
    <dbReference type="NCBI Taxonomy" id="210143"/>
    <lineage>
        <taxon>Eukaryota</taxon>
        <taxon>Viridiplantae</taxon>
        <taxon>Streptophyta</taxon>
        <taxon>Embryophyta</taxon>
        <taxon>Tracheophyta</taxon>
        <taxon>Spermatophyta</taxon>
        <taxon>Magnoliopsida</taxon>
        <taxon>eudicotyledons</taxon>
        <taxon>Gunneridae</taxon>
        <taxon>Pentapetalae</taxon>
        <taxon>rosids</taxon>
        <taxon>malvids</taxon>
        <taxon>Malvales</taxon>
        <taxon>Malvaceae</taxon>
        <taxon>Grewioideae</taxon>
        <taxon>Apeibeae</taxon>
        <taxon>Corchorus</taxon>
    </lineage>
</organism>
<keyword evidence="2" id="KW-1185">Reference proteome</keyword>
<name>A0A1R3IMB5_COCAP</name>
<accession>A0A1R3IMB5</accession>
<evidence type="ECO:0000313" key="1">
    <source>
        <dbReference type="EMBL" id="OMO83701.1"/>
    </source>
</evidence>
<evidence type="ECO:0000313" key="2">
    <source>
        <dbReference type="Proteomes" id="UP000188268"/>
    </source>
</evidence>
<gene>
    <name evidence="1" type="ORF">CCACVL1_11266</name>
</gene>
<protein>
    <submittedName>
        <fullName evidence="1">Uncharacterized protein</fullName>
    </submittedName>
</protein>
<proteinExistence type="predicted"/>
<dbReference type="Proteomes" id="UP000188268">
    <property type="component" value="Unassembled WGS sequence"/>
</dbReference>
<reference evidence="1 2" key="1">
    <citation type="submission" date="2013-09" db="EMBL/GenBank/DDBJ databases">
        <title>Corchorus capsularis genome sequencing.</title>
        <authorList>
            <person name="Alam M."/>
            <person name="Haque M.S."/>
            <person name="Islam M.S."/>
            <person name="Emdad E.M."/>
            <person name="Islam M.M."/>
            <person name="Ahmed B."/>
            <person name="Halim A."/>
            <person name="Hossen Q.M.M."/>
            <person name="Hossain M.Z."/>
            <person name="Ahmed R."/>
            <person name="Khan M.M."/>
            <person name="Islam R."/>
            <person name="Rashid M.M."/>
            <person name="Khan S.A."/>
            <person name="Rahman M.S."/>
            <person name="Alam M."/>
        </authorList>
    </citation>
    <scope>NUCLEOTIDE SEQUENCE [LARGE SCALE GENOMIC DNA]</scope>
    <source>
        <strain evidence="2">cv. CVL-1</strain>
        <tissue evidence="1">Whole seedling</tissue>
    </source>
</reference>
<dbReference type="EMBL" id="AWWV01009844">
    <property type="protein sequence ID" value="OMO83701.1"/>
    <property type="molecule type" value="Genomic_DNA"/>
</dbReference>
<comment type="caution">
    <text evidence="1">The sequence shown here is derived from an EMBL/GenBank/DDBJ whole genome shotgun (WGS) entry which is preliminary data.</text>
</comment>
<sequence>MAAGKCRTKAMKIAAVADVLHLSSISLLGGADR</sequence>